<evidence type="ECO:0008006" key="10">
    <source>
        <dbReference type="Google" id="ProtNLM"/>
    </source>
</evidence>
<evidence type="ECO:0000256" key="3">
    <source>
        <dbReference type="ARBA" id="ARBA00023212"/>
    </source>
</evidence>
<dbReference type="EMBL" id="CP019479">
    <property type="protein sequence ID" value="UQC88342.1"/>
    <property type="molecule type" value="Genomic_DNA"/>
</dbReference>
<dbReference type="KEGG" id="clup:CLUP02_13865"/>
<comment type="subcellular location">
    <subcellularLocation>
        <location evidence="1">Cytoplasm</location>
        <location evidence="1">Cytoskeleton</location>
        <location evidence="1">Microtubule organizing center</location>
    </subcellularLocation>
</comment>
<dbReference type="Pfam" id="PF14197">
    <property type="entry name" value="Cep57_CLD_2"/>
    <property type="match status" value="2"/>
</dbReference>
<feature type="region of interest" description="Disordered" evidence="5">
    <location>
        <begin position="175"/>
        <end position="210"/>
    </location>
</feature>
<dbReference type="PANTHER" id="PTHR19336:SF9">
    <property type="entry name" value="SPINDLE POLE BODY PROTEIN PPC89"/>
    <property type="match status" value="1"/>
</dbReference>
<dbReference type="GeneID" id="73347811"/>
<feature type="compositionally biased region" description="Polar residues" evidence="5">
    <location>
        <begin position="842"/>
        <end position="860"/>
    </location>
</feature>
<proteinExistence type="predicted"/>
<dbReference type="Pfam" id="PF06657">
    <property type="entry name" value="Cep57_MT_bd"/>
    <property type="match status" value="1"/>
</dbReference>
<organism evidence="8 9">
    <name type="scientific">Colletotrichum lupini</name>
    <dbReference type="NCBI Taxonomy" id="145971"/>
    <lineage>
        <taxon>Eukaryota</taxon>
        <taxon>Fungi</taxon>
        <taxon>Dikarya</taxon>
        <taxon>Ascomycota</taxon>
        <taxon>Pezizomycotina</taxon>
        <taxon>Sordariomycetes</taxon>
        <taxon>Hypocreomycetidae</taxon>
        <taxon>Glomerellales</taxon>
        <taxon>Glomerellaceae</taxon>
        <taxon>Colletotrichum</taxon>
        <taxon>Colletotrichum acutatum species complex</taxon>
    </lineage>
</organism>
<accession>A0A9Q8WMJ1</accession>
<name>A0A9Q8WMJ1_9PEZI</name>
<evidence type="ECO:0000256" key="1">
    <source>
        <dbReference type="ARBA" id="ARBA00004267"/>
    </source>
</evidence>
<feature type="region of interest" description="Disordered" evidence="5">
    <location>
        <begin position="23"/>
        <end position="47"/>
    </location>
</feature>
<dbReference type="GO" id="GO:0008017">
    <property type="term" value="F:microtubule binding"/>
    <property type="evidence" value="ECO:0007669"/>
    <property type="project" value="InterPro"/>
</dbReference>
<dbReference type="RefSeq" id="XP_049149947.1">
    <property type="nucleotide sequence ID" value="XM_049292801.1"/>
</dbReference>
<protein>
    <recommendedName>
        <fullName evidence="10">Rhoptry protein</fullName>
    </recommendedName>
</protein>
<keyword evidence="4" id="KW-0175">Coiled coil</keyword>
<feature type="compositionally biased region" description="Polar residues" evidence="5">
    <location>
        <begin position="144"/>
        <end position="153"/>
    </location>
</feature>
<feature type="region of interest" description="Disordered" evidence="5">
    <location>
        <begin position="63"/>
        <end position="98"/>
    </location>
</feature>
<feature type="region of interest" description="Disordered" evidence="5">
    <location>
        <begin position="138"/>
        <end position="157"/>
    </location>
</feature>
<feature type="region of interest" description="Disordered" evidence="5">
    <location>
        <begin position="227"/>
        <end position="288"/>
    </location>
</feature>
<evidence type="ECO:0000313" key="8">
    <source>
        <dbReference type="EMBL" id="UQC88342.1"/>
    </source>
</evidence>
<feature type="compositionally biased region" description="Low complexity" evidence="5">
    <location>
        <begin position="267"/>
        <end position="279"/>
    </location>
</feature>
<feature type="region of interest" description="Disordered" evidence="5">
    <location>
        <begin position="753"/>
        <end position="938"/>
    </location>
</feature>
<feature type="domain" description="PPC89 centrosome localisation" evidence="7">
    <location>
        <begin position="455"/>
        <end position="520"/>
    </location>
</feature>
<dbReference type="GO" id="GO:0005815">
    <property type="term" value="C:microtubule organizing center"/>
    <property type="evidence" value="ECO:0007669"/>
    <property type="project" value="UniProtKB-SubCell"/>
</dbReference>
<feature type="compositionally biased region" description="Polar residues" evidence="5">
    <location>
        <begin position="911"/>
        <end position="933"/>
    </location>
</feature>
<keyword evidence="9" id="KW-1185">Reference proteome</keyword>
<feature type="non-terminal residue" evidence="8">
    <location>
        <position position="1"/>
    </location>
</feature>
<feature type="compositionally biased region" description="Basic and acidic residues" evidence="5">
    <location>
        <begin position="898"/>
        <end position="910"/>
    </location>
</feature>
<evidence type="ECO:0000313" key="9">
    <source>
        <dbReference type="Proteomes" id="UP000830671"/>
    </source>
</evidence>
<keyword evidence="2" id="KW-0963">Cytoplasm</keyword>
<feature type="coiled-coil region" evidence="4">
    <location>
        <begin position="405"/>
        <end position="472"/>
    </location>
</feature>
<feature type="compositionally biased region" description="Polar residues" evidence="5">
    <location>
        <begin position="880"/>
        <end position="893"/>
    </location>
</feature>
<feature type="coiled-coil region" evidence="4">
    <location>
        <begin position="542"/>
        <end position="695"/>
    </location>
</feature>
<evidence type="ECO:0000256" key="2">
    <source>
        <dbReference type="ARBA" id="ARBA00022490"/>
    </source>
</evidence>
<gene>
    <name evidence="8" type="ORF">CLUP02_13865</name>
</gene>
<feature type="compositionally biased region" description="Basic and acidic residues" evidence="5">
    <location>
        <begin position="773"/>
        <end position="783"/>
    </location>
</feature>
<dbReference type="AlphaFoldDB" id="A0A9Q8WMJ1"/>
<feature type="compositionally biased region" description="Polar residues" evidence="5">
    <location>
        <begin position="65"/>
        <end position="91"/>
    </location>
</feature>
<keyword evidence="3" id="KW-0206">Cytoskeleton</keyword>
<sequence length="1149" mass="129320">LPSNCLRDISYSTRRFYPLRRHRESTFSSRLPSRKPRPTRPGAVMEADSAHNRYRSRILREMNANRDNPFNSPPSSTGSHGTVSPTMSSVFSEPDGESTRRLNEDIARIIGPTGGKIQVDLDAAHRKWPEFYGKPKANVEARQNHSAPKSTGSLRHKDTVSHKAIVQKYLSNMDDDSTDMTWQGSKRTRAEMQPRVEDNESDMSANMSKSPFRFDINADSFRFNPQQQMNRSPLSRGHARSASGNHKSARRSSYAANTDRRKSDFLAPPTQATPKQTTADNVHTNKSTPVTFNTIRSTFPSPATTDSPAQNGATSRSFFMPDISHLNDFISGNLRFNGAVKNGVPVFVKNGQVRDRIDTLPPNDHAEVDGLAIPEDEEKIFVSMDMIRNEICNLQEHDDLVQQHAVELENQVDHLQTELKRIKGRKSIDSALGSRTGSEPETAGEERYQTQKLKLESQVTSLQARLDQASTRLGINEVENNTLSLERDRALKKLSDACMQIGDLMDQLEIKGRELHETQDKLNATLEFTNQQEVFRQEKQSHEVQSADNKALQEENQTIRKEQETLQQEMESLRTDNNSLRREQESLINENRSLRANARSLMSENEELRQTTTNAKEDLEAARDEVEALQVELHTMEQEKSTLKEDNDSLVRHNEKYFNENKILRRENSGFERSIHDLHDENMQLKEEIEFLKQQLDHCRPLGKTDDFSVRLDKGVDDEETEENMTSAFFMPDITIDSTQNSRVLDFTPEPKKIQRQATPGRKAVEIQDTTEQTDRSVNELDHTVQSQQSSVAAEGRSKRRDSTHRAQDSTSQQKVSFSLPERLAASSKSKSAREKSSKASNTANKGSKRSISAQSTPKSSFKGASLPDLDPFQADDEGNMQSPEHTQTQTHSMVIDMKTKSKKESRTVHQETTNTTRNLTSQSQKPSKSTIKPSKDKSITVDLITQGGLDHTSTTDVKGNCPALTSDARRVLDSLAGHSCKNCIVCTRIKAHRGTITSADIAEGKKRVKISRPVAPSDQYKTLGSAADDLTMRPSQPPGHALAKVIKGLEDELEHMKMEHAKMQARYDNHNPALAETKRKQLKTNIDANMNAQEVKNGQIYALYDVLEGQKQVGQDMSDEELDFTIFSITGLSVRDITDQLTWEGIQG</sequence>
<feature type="domain" description="PPC89 centrosome localisation" evidence="7">
    <location>
        <begin position="636"/>
        <end position="700"/>
    </location>
</feature>
<evidence type="ECO:0000256" key="5">
    <source>
        <dbReference type="SAM" id="MobiDB-lite"/>
    </source>
</evidence>
<dbReference type="PANTHER" id="PTHR19336">
    <property type="entry name" value="UNCHARACTERIZED DUF1167"/>
    <property type="match status" value="1"/>
</dbReference>
<feature type="domain" description="Cep57 centrosome microtubule-binding" evidence="6">
    <location>
        <begin position="1032"/>
        <end position="1107"/>
    </location>
</feature>
<dbReference type="InterPro" id="IPR025925">
    <property type="entry name" value="PPC89_CLD"/>
</dbReference>
<dbReference type="Proteomes" id="UP000830671">
    <property type="component" value="Chromosome 7"/>
</dbReference>
<dbReference type="Gene3D" id="6.10.250.3110">
    <property type="match status" value="1"/>
</dbReference>
<dbReference type="InterPro" id="IPR051756">
    <property type="entry name" value="Centrosomal_MT-associated"/>
</dbReference>
<dbReference type="InterPro" id="IPR024957">
    <property type="entry name" value="Cep57_MT-bd_dom"/>
</dbReference>
<feature type="compositionally biased region" description="Basic and acidic residues" evidence="5">
    <location>
        <begin position="188"/>
        <end position="198"/>
    </location>
</feature>
<evidence type="ECO:0000259" key="6">
    <source>
        <dbReference type="Pfam" id="PF06657"/>
    </source>
</evidence>
<evidence type="ECO:0000256" key="4">
    <source>
        <dbReference type="SAM" id="Coils"/>
    </source>
</evidence>
<evidence type="ECO:0000259" key="7">
    <source>
        <dbReference type="Pfam" id="PF14197"/>
    </source>
</evidence>
<reference evidence="8" key="1">
    <citation type="journal article" date="2021" name="Mol. Plant Microbe Interact.">
        <title>Complete Genome Sequence of the Plant-Pathogenic Fungus Colletotrichum lupini.</title>
        <authorList>
            <person name="Baroncelli R."/>
            <person name="Pensec F."/>
            <person name="Da Lio D."/>
            <person name="Boufleur T."/>
            <person name="Vicente I."/>
            <person name="Sarrocco S."/>
            <person name="Picot A."/>
            <person name="Baraldi E."/>
            <person name="Sukno S."/>
            <person name="Thon M."/>
            <person name="Le Floch G."/>
        </authorList>
    </citation>
    <scope>NUCLEOTIDE SEQUENCE</scope>
    <source>
        <strain evidence="8">IMI 504893</strain>
    </source>
</reference>